<dbReference type="AlphaFoldDB" id="A0AAN7WBQ5"/>
<comment type="caution">
    <text evidence="1">The sequence shown here is derived from an EMBL/GenBank/DDBJ whole genome shotgun (WGS) entry which is preliminary data.</text>
</comment>
<proteinExistence type="predicted"/>
<dbReference type="EMBL" id="JAVRQU010000002">
    <property type="protein sequence ID" value="KAK5706544.1"/>
    <property type="molecule type" value="Genomic_DNA"/>
</dbReference>
<evidence type="ECO:0000313" key="1">
    <source>
        <dbReference type="EMBL" id="KAK5706544.1"/>
    </source>
</evidence>
<reference evidence="1" key="1">
    <citation type="submission" date="2023-08" db="EMBL/GenBank/DDBJ databases">
        <title>Black Yeasts Isolated from many extreme environments.</title>
        <authorList>
            <person name="Coleine C."/>
            <person name="Stajich J.E."/>
            <person name="Selbmann L."/>
        </authorList>
    </citation>
    <scope>NUCLEOTIDE SEQUENCE</scope>
    <source>
        <strain evidence="1">CCFEE 5810</strain>
    </source>
</reference>
<accession>A0AAN7WBQ5</accession>
<protein>
    <submittedName>
        <fullName evidence="1">Uncharacterized protein</fullName>
    </submittedName>
</protein>
<evidence type="ECO:0000313" key="2">
    <source>
        <dbReference type="Proteomes" id="UP001310594"/>
    </source>
</evidence>
<organism evidence="1 2">
    <name type="scientific">Elasticomyces elasticus</name>
    <dbReference type="NCBI Taxonomy" id="574655"/>
    <lineage>
        <taxon>Eukaryota</taxon>
        <taxon>Fungi</taxon>
        <taxon>Dikarya</taxon>
        <taxon>Ascomycota</taxon>
        <taxon>Pezizomycotina</taxon>
        <taxon>Dothideomycetes</taxon>
        <taxon>Dothideomycetidae</taxon>
        <taxon>Mycosphaerellales</taxon>
        <taxon>Teratosphaeriaceae</taxon>
        <taxon>Elasticomyces</taxon>
    </lineage>
</organism>
<dbReference type="Proteomes" id="UP001310594">
    <property type="component" value="Unassembled WGS sequence"/>
</dbReference>
<name>A0AAN7WBQ5_9PEZI</name>
<gene>
    <name evidence="1" type="ORF">LTR97_001534</name>
</gene>
<sequence>MSATEDVPVARQDTLDVKKQKAEAVSCVAARENSEIAITLPPHLRAAQAKLASKRDKTIAGVEKPSVQIIPEHDTKTVTATARFVGNAQTSDKLASPGLNPAEKAIEVKGFVEPSVPIWRPMKLTIVEDDAVRRAAQRAVRAGAAAPIRTASDVWVKVDYKVDTASEEQEWDMLDEFRIKSTHKE</sequence>